<dbReference type="PROSITE" id="PS00211">
    <property type="entry name" value="ABC_TRANSPORTER_1"/>
    <property type="match status" value="1"/>
</dbReference>
<evidence type="ECO:0000256" key="8">
    <source>
        <dbReference type="SAM" id="Phobius"/>
    </source>
</evidence>
<gene>
    <name evidence="11" type="ORF">ACFQ5G_01995</name>
</gene>
<dbReference type="SUPFAM" id="SSF90123">
    <property type="entry name" value="ABC transporter transmembrane region"/>
    <property type="match status" value="1"/>
</dbReference>
<dbReference type="InterPro" id="IPR017871">
    <property type="entry name" value="ABC_transporter-like_CS"/>
</dbReference>
<dbReference type="EMBL" id="JBHTMK010000004">
    <property type="protein sequence ID" value="MFD1364109.1"/>
    <property type="molecule type" value="Genomic_DNA"/>
</dbReference>
<evidence type="ECO:0000256" key="7">
    <source>
        <dbReference type="SAM" id="MobiDB-lite"/>
    </source>
</evidence>
<proteinExistence type="predicted"/>
<feature type="transmembrane region" description="Helical" evidence="8">
    <location>
        <begin position="274"/>
        <end position="292"/>
    </location>
</feature>
<evidence type="ECO:0000256" key="2">
    <source>
        <dbReference type="ARBA" id="ARBA00022692"/>
    </source>
</evidence>
<feature type="transmembrane region" description="Helical" evidence="8">
    <location>
        <begin position="171"/>
        <end position="197"/>
    </location>
</feature>
<name>A0ABW4A0U6_9ACTN</name>
<dbReference type="Gene3D" id="1.20.1560.10">
    <property type="entry name" value="ABC transporter type 1, transmembrane domain"/>
    <property type="match status" value="1"/>
</dbReference>
<organism evidence="11 12">
    <name type="scientific">Actinoplanes sichuanensis</name>
    <dbReference type="NCBI Taxonomy" id="512349"/>
    <lineage>
        <taxon>Bacteria</taxon>
        <taxon>Bacillati</taxon>
        <taxon>Actinomycetota</taxon>
        <taxon>Actinomycetes</taxon>
        <taxon>Micromonosporales</taxon>
        <taxon>Micromonosporaceae</taxon>
        <taxon>Actinoplanes</taxon>
    </lineage>
</organism>
<evidence type="ECO:0000256" key="5">
    <source>
        <dbReference type="ARBA" id="ARBA00022989"/>
    </source>
</evidence>
<dbReference type="SUPFAM" id="SSF52540">
    <property type="entry name" value="P-loop containing nucleoside triphosphate hydrolases"/>
    <property type="match status" value="1"/>
</dbReference>
<dbReference type="Proteomes" id="UP001597183">
    <property type="component" value="Unassembled WGS sequence"/>
</dbReference>
<dbReference type="InterPro" id="IPR003439">
    <property type="entry name" value="ABC_transporter-like_ATP-bd"/>
</dbReference>
<feature type="transmembrane region" description="Helical" evidence="8">
    <location>
        <begin position="77"/>
        <end position="101"/>
    </location>
</feature>
<evidence type="ECO:0000256" key="3">
    <source>
        <dbReference type="ARBA" id="ARBA00022741"/>
    </source>
</evidence>
<dbReference type="InterPro" id="IPR011527">
    <property type="entry name" value="ABC1_TM_dom"/>
</dbReference>
<feature type="transmembrane region" description="Helical" evidence="8">
    <location>
        <begin position="304"/>
        <end position="326"/>
    </location>
</feature>
<keyword evidence="6 8" id="KW-0472">Membrane</keyword>
<dbReference type="InterPro" id="IPR003593">
    <property type="entry name" value="AAA+_ATPase"/>
</dbReference>
<dbReference type="InterPro" id="IPR039421">
    <property type="entry name" value="Type_1_exporter"/>
</dbReference>
<comment type="subcellular location">
    <subcellularLocation>
        <location evidence="1">Cell membrane</location>
        <topology evidence="1">Multi-pass membrane protein</topology>
    </subcellularLocation>
</comment>
<dbReference type="Pfam" id="PF00005">
    <property type="entry name" value="ABC_tran"/>
    <property type="match status" value="1"/>
</dbReference>
<evidence type="ECO:0000313" key="11">
    <source>
        <dbReference type="EMBL" id="MFD1364109.1"/>
    </source>
</evidence>
<evidence type="ECO:0000256" key="6">
    <source>
        <dbReference type="ARBA" id="ARBA00023136"/>
    </source>
</evidence>
<keyword evidence="4 11" id="KW-0067">ATP-binding</keyword>
<dbReference type="PANTHER" id="PTHR43394">
    <property type="entry name" value="ATP-DEPENDENT PERMEASE MDL1, MITOCHONDRIAL"/>
    <property type="match status" value="1"/>
</dbReference>
<dbReference type="RefSeq" id="WP_317793974.1">
    <property type="nucleotide sequence ID" value="NZ_AP028461.1"/>
</dbReference>
<keyword evidence="2 8" id="KW-0812">Transmembrane</keyword>
<dbReference type="PROSITE" id="PS50893">
    <property type="entry name" value="ABC_TRANSPORTER_2"/>
    <property type="match status" value="1"/>
</dbReference>
<evidence type="ECO:0000259" key="9">
    <source>
        <dbReference type="PROSITE" id="PS50893"/>
    </source>
</evidence>
<dbReference type="SMART" id="SM00382">
    <property type="entry name" value="AAA"/>
    <property type="match status" value="1"/>
</dbReference>
<evidence type="ECO:0000313" key="12">
    <source>
        <dbReference type="Proteomes" id="UP001597183"/>
    </source>
</evidence>
<evidence type="ECO:0000259" key="10">
    <source>
        <dbReference type="PROSITE" id="PS50929"/>
    </source>
</evidence>
<dbReference type="Gene3D" id="3.40.50.300">
    <property type="entry name" value="P-loop containing nucleotide triphosphate hydrolases"/>
    <property type="match status" value="1"/>
</dbReference>
<dbReference type="PANTHER" id="PTHR43394:SF1">
    <property type="entry name" value="ATP-BINDING CASSETTE SUB-FAMILY B MEMBER 10, MITOCHONDRIAL"/>
    <property type="match status" value="1"/>
</dbReference>
<dbReference type="PROSITE" id="PS50929">
    <property type="entry name" value="ABC_TM1F"/>
    <property type="match status" value="1"/>
</dbReference>
<accession>A0ABW4A0U6</accession>
<protein>
    <submittedName>
        <fullName evidence="11">ABC transporter ATP-binding protein</fullName>
    </submittedName>
</protein>
<feature type="domain" description="ABC transmembrane type-1" evidence="10">
    <location>
        <begin position="48"/>
        <end position="330"/>
    </location>
</feature>
<dbReference type="GO" id="GO:0005524">
    <property type="term" value="F:ATP binding"/>
    <property type="evidence" value="ECO:0007669"/>
    <property type="project" value="UniProtKB-KW"/>
</dbReference>
<reference evidence="12" key="1">
    <citation type="journal article" date="2019" name="Int. J. Syst. Evol. Microbiol.">
        <title>The Global Catalogue of Microorganisms (GCM) 10K type strain sequencing project: providing services to taxonomists for standard genome sequencing and annotation.</title>
        <authorList>
            <consortium name="The Broad Institute Genomics Platform"/>
            <consortium name="The Broad Institute Genome Sequencing Center for Infectious Disease"/>
            <person name="Wu L."/>
            <person name="Ma J."/>
        </authorList>
    </citation>
    <scope>NUCLEOTIDE SEQUENCE [LARGE SCALE GENOMIC DNA]</scope>
    <source>
        <strain evidence="12">CCM 7526</strain>
    </source>
</reference>
<evidence type="ECO:0000256" key="4">
    <source>
        <dbReference type="ARBA" id="ARBA00022840"/>
    </source>
</evidence>
<evidence type="ECO:0000256" key="1">
    <source>
        <dbReference type="ARBA" id="ARBA00004651"/>
    </source>
</evidence>
<sequence length="637" mass="67324">MAVRWGRPTGRGGRTSRADSGAHGTLALLKAAFALVWQASRGLLAARIGVALAGGVAPVAVAWLTKLLLDLLVDGGATTAVLTVVLALAGATLAGALLPAVGNFVDAELSRRTQLAGRARLYRAIGGFGGLGRFEDPDFQDRLQLAVSDGPATPAQVTANGLTIAQSAVTIVGFVVTLASMAPWMAVVVAVAAIPTVRAELTLSRARAAMMLQLGHANRRELFYADLISSVTAAKEVRIYGLSDLFAVRMTTELRKINRGMRGLDLRELRMQSALTGLGAVVAGGGLVWAALSARSGRLGVGDIVVFAAATAGVQNLLASIIGNVARTHQALLIFTHFQQVVRAPADLAPLEGLPLLPVPSLRDAIELRDVWFRYGPSLPWILQGVNLTIRAGRATALVGLNGAGKSTIVKLLCRLYDPTRGAVLWDGVDLRRFPVEELRERLGAVFQDFMAYDLSAAENIGLGDIARLDDRSAIEATAERAGCHVTVEKLPRGYDTLLTRFFSPEEVLDGEASSGVQLSGGQWQRLALARAFMRADRDLLILDEPSAGLDADAEHEVHTRLRALREGSTSVLISHRLSTVRDADTIAVLSDGVVTELGDHDTLLAAGGTYAGLFTLQASGYTSPDARTELHPSTGG</sequence>
<comment type="caution">
    <text evidence="11">The sequence shown here is derived from an EMBL/GenBank/DDBJ whole genome shotgun (WGS) entry which is preliminary data.</text>
</comment>
<dbReference type="InterPro" id="IPR027417">
    <property type="entry name" value="P-loop_NTPase"/>
</dbReference>
<feature type="transmembrane region" description="Helical" evidence="8">
    <location>
        <begin position="45"/>
        <end position="65"/>
    </location>
</feature>
<feature type="domain" description="ABC transporter" evidence="9">
    <location>
        <begin position="366"/>
        <end position="617"/>
    </location>
</feature>
<keyword evidence="5 8" id="KW-1133">Transmembrane helix</keyword>
<keyword evidence="12" id="KW-1185">Reference proteome</keyword>
<feature type="region of interest" description="Disordered" evidence="7">
    <location>
        <begin position="1"/>
        <end position="20"/>
    </location>
</feature>
<keyword evidence="3" id="KW-0547">Nucleotide-binding</keyword>
<dbReference type="InterPro" id="IPR036640">
    <property type="entry name" value="ABC1_TM_sf"/>
</dbReference>